<sequence length="247" mass="27629">MPLKWRDTATLALVDTGASVSVFPRKMVVGETIIEHAKVATRFGMRREPLIELDGVDVDGRRFDCVRALAVKRRTSLVGLQLLMAHDTFWLGREGIGFACEAPQGDVLTTAEVRLLRDDPAFEQRVTGLSLLLELDGRMRECFFDTGRTTLLAASAFLESTEQQGSRGFDLHYNGLGEFGLARYHRRSARIRLGSWSTDIKYRHHHADKTFRQPFVLGGGILKHFDVHVAIPKLQATFYPSGTLSGL</sequence>
<comment type="caution">
    <text evidence="1">The sequence shown here is derived from an EMBL/GenBank/DDBJ whole genome shotgun (WGS) entry which is preliminary data.</text>
</comment>
<evidence type="ECO:0000313" key="1">
    <source>
        <dbReference type="EMBL" id="MBH5322817.1"/>
    </source>
</evidence>
<protein>
    <recommendedName>
        <fullName evidence="3">Peptidase A2 domain-containing protein</fullName>
    </recommendedName>
</protein>
<evidence type="ECO:0008006" key="3">
    <source>
        <dbReference type="Google" id="ProtNLM"/>
    </source>
</evidence>
<dbReference type="Proteomes" id="UP000602442">
    <property type="component" value="Unassembled WGS sequence"/>
</dbReference>
<reference evidence="1 2" key="1">
    <citation type="submission" date="2020-11" db="EMBL/GenBank/DDBJ databases">
        <title>Erythrobacter sediminis sp. nov., a marine bacterium from a tidal flat of Garorim Bay.</title>
        <authorList>
            <person name="Kim D."/>
            <person name="Yoo Y."/>
            <person name="Kim J.-J."/>
        </authorList>
    </citation>
    <scope>NUCLEOTIDE SEQUENCE [LARGE SCALE GENOMIC DNA]</scope>
    <source>
        <strain evidence="1 2">JGD-13</strain>
    </source>
</reference>
<dbReference type="PROSITE" id="PS00141">
    <property type="entry name" value="ASP_PROTEASE"/>
    <property type="match status" value="1"/>
</dbReference>
<evidence type="ECO:0000313" key="2">
    <source>
        <dbReference type="Proteomes" id="UP000602442"/>
    </source>
</evidence>
<dbReference type="InterPro" id="IPR001969">
    <property type="entry name" value="Aspartic_peptidase_AS"/>
</dbReference>
<gene>
    <name evidence="1" type="ORF">I5L03_09480</name>
</gene>
<accession>A0ABS0N4D5</accession>
<keyword evidence="2" id="KW-1185">Reference proteome</keyword>
<organism evidence="1 2">
    <name type="scientific">Aurantiacibacter sediminis</name>
    <dbReference type="NCBI Taxonomy" id="2793064"/>
    <lineage>
        <taxon>Bacteria</taxon>
        <taxon>Pseudomonadati</taxon>
        <taxon>Pseudomonadota</taxon>
        <taxon>Alphaproteobacteria</taxon>
        <taxon>Sphingomonadales</taxon>
        <taxon>Erythrobacteraceae</taxon>
        <taxon>Aurantiacibacter</taxon>
    </lineage>
</organism>
<dbReference type="EMBL" id="JAEANY010000003">
    <property type="protein sequence ID" value="MBH5322817.1"/>
    <property type="molecule type" value="Genomic_DNA"/>
</dbReference>
<dbReference type="RefSeq" id="WP_197921557.1">
    <property type="nucleotide sequence ID" value="NZ_CAWPTA010000008.1"/>
</dbReference>
<proteinExistence type="predicted"/>
<name>A0ABS0N4D5_9SPHN</name>